<dbReference type="EMBL" id="CACVKT020000900">
    <property type="protein sequence ID" value="CAC5363587.1"/>
    <property type="molecule type" value="Genomic_DNA"/>
</dbReference>
<evidence type="ECO:0008006" key="3">
    <source>
        <dbReference type="Google" id="ProtNLM"/>
    </source>
</evidence>
<name>A0A6J8A840_MYTCO</name>
<dbReference type="PANTHER" id="PTHR33395">
    <property type="entry name" value="TRANSCRIPTASE, PUTATIVE-RELATED-RELATED"/>
    <property type="match status" value="1"/>
</dbReference>
<protein>
    <recommendedName>
        <fullName evidence="3">Endonuclease/exonuclease/phosphatase domain-containing protein</fullName>
    </recommendedName>
</protein>
<dbReference type="PANTHER" id="PTHR33395:SF22">
    <property type="entry name" value="REVERSE TRANSCRIPTASE DOMAIN-CONTAINING PROTEIN"/>
    <property type="match status" value="1"/>
</dbReference>
<evidence type="ECO:0000313" key="1">
    <source>
        <dbReference type="EMBL" id="CAC5363587.1"/>
    </source>
</evidence>
<dbReference type="Proteomes" id="UP000507470">
    <property type="component" value="Unassembled WGS sequence"/>
</dbReference>
<keyword evidence="2" id="KW-1185">Reference proteome</keyword>
<organism evidence="1 2">
    <name type="scientific">Mytilus coruscus</name>
    <name type="common">Sea mussel</name>
    <dbReference type="NCBI Taxonomy" id="42192"/>
    <lineage>
        <taxon>Eukaryota</taxon>
        <taxon>Metazoa</taxon>
        <taxon>Spiralia</taxon>
        <taxon>Lophotrochozoa</taxon>
        <taxon>Mollusca</taxon>
        <taxon>Bivalvia</taxon>
        <taxon>Autobranchia</taxon>
        <taxon>Pteriomorphia</taxon>
        <taxon>Mytilida</taxon>
        <taxon>Mytiloidea</taxon>
        <taxon>Mytilidae</taxon>
        <taxon>Mytilinae</taxon>
        <taxon>Mytilus</taxon>
    </lineage>
</organism>
<gene>
    <name evidence="1" type="ORF">MCOR_4952</name>
</gene>
<sequence>MTTNPGLVSKIEVHPGLSDHQVVIANIDMKAKTSKKKPRLVYLFKKGHTNGLKEINRDKFGNRMNRMNNMEENTVEENWTYFKKIILQATKEFIPQKTIGNKQHVPWISTHQKTDTTQTAQIQMLLKKHNTKNNWNKYKQLRDLVKKTMNDAHDNYVRQILNQEDEENMEIYKIKKKRLNGNIFPP</sequence>
<dbReference type="AlphaFoldDB" id="A0A6J8A840"/>
<evidence type="ECO:0000313" key="2">
    <source>
        <dbReference type="Proteomes" id="UP000507470"/>
    </source>
</evidence>
<accession>A0A6J8A840</accession>
<proteinExistence type="predicted"/>
<reference evidence="1 2" key="1">
    <citation type="submission" date="2020-06" db="EMBL/GenBank/DDBJ databases">
        <authorList>
            <person name="Li R."/>
            <person name="Bekaert M."/>
        </authorList>
    </citation>
    <scope>NUCLEOTIDE SEQUENCE [LARGE SCALE GENOMIC DNA]</scope>
    <source>
        <strain evidence="2">wild</strain>
    </source>
</reference>